<dbReference type="GO" id="GO:0003743">
    <property type="term" value="F:translation initiation factor activity"/>
    <property type="evidence" value="ECO:0007669"/>
    <property type="project" value="TreeGrafter"/>
</dbReference>
<comment type="caution">
    <text evidence="3">The sequence shown here is derived from an EMBL/GenBank/DDBJ whole genome shotgun (WGS) entry which is preliminary data.</text>
</comment>
<keyword evidence="2" id="KW-0677">Repeat</keyword>
<evidence type="ECO:0000256" key="2">
    <source>
        <dbReference type="ARBA" id="ARBA00022737"/>
    </source>
</evidence>
<evidence type="ECO:0000313" key="3">
    <source>
        <dbReference type="EMBL" id="HFB54014.1"/>
    </source>
</evidence>
<dbReference type="GO" id="GO:0003723">
    <property type="term" value="F:RNA binding"/>
    <property type="evidence" value="ECO:0007669"/>
    <property type="project" value="TreeGrafter"/>
</dbReference>
<gene>
    <name evidence="3" type="ORF">ENJ67_04710</name>
</gene>
<dbReference type="Proteomes" id="UP000886390">
    <property type="component" value="Unassembled WGS sequence"/>
</dbReference>
<sequence length="314" mass="35753">MHRLLFFSLFICLLDAKEIHPLHKFKAIGYVSDFVVTKEKLYAASDEGVVSVFDLKSKKIVELIKIEPIVTETGELQPPRLLSIDYFQGKLLLVSIGKDFYRDVWLYEDHKLTKIISQEAKLTIKEARFIDDEKILLATFSSEIILHDNSEHYNRYKRHVTQSTLGDITLTQDKKSVIMSDESGELRILDVASSKTKQVLASQNVDNVFHVAHANGITITAGQDRRVAVYKKGATPYHLKSDFLVYCVGITPSGKTGIYSSGVKNDLQLFSTQTKRKLDTLKGHTALVNQIKFINEKELYSSENSPFIYYWKLP</sequence>
<dbReference type="SUPFAM" id="SSF50998">
    <property type="entry name" value="Quinoprotein alcohol dehydrogenase-like"/>
    <property type="match status" value="1"/>
</dbReference>
<dbReference type="PANTHER" id="PTHR19877:SF1">
    <property type="entry name" value="EUKARYOTIC TRANSLATION INITIATION FACTOR 3 SUBUNIT I"/>
    <property type="match status" value="1"/>
</dbReference>
<evidence type="ECO:0000256" key="1">
    <source>
        <dbReference type="ARBA" id="ARBA00022574"/>
    </source>
</evidence>
<dbReference type="Gene3D" id="2.130.10.10">
    <property type="entry name" value="YVTN repeat-like/Quinoprotein amine dehydrogenase"/>
    <property type="match status" value="2"/>
</dbReference>
<dbReference type="GO" id="GO:0002183">
    <property type="term" value="P:cytoplasmic translational initiation"/>
    <property type="evidence" value="ECO:0007669"/>
    <property type="project" value="TreeGrafter"/>
</dbReference>
<organism evidence="3">
    <name type="scientific">Sulfurimonas autotrophica</name>
    <dbReference type="NCBI Taxonomy" id="202747"/>
    <lineage>
        <taxon>Bacteria</taxon>
        <taxon>Pseudomonadati</taxon>
        <taxon>Campylobacterota</taxon>
        <taxon>Epsilonproteobacteria</taxon>
        <taxon>Campylobacterales</taxon>
        <taxon>Sulfurimonadaceae</taxon>
        <taxon>Sulfurimonas</taxon>
    </lineage>
</organism>
<dbReference type="PANTHER" id="PTHR19877">
    <property type="entry name" value="EUKARYOTIC TRANSLATION INITIATION FACTOR 3 SUBUNIT I"/>
    <property type="match status" value="1"/>
</dbReference>
<protein>
    <submittedName>
        <fullName evidence="3">Nitrate reductase</fullName>
    </submittedName>
</protein>
<accession>A0A7C3G9G1</accession>
<reference evidence="3" key="1">
    <citation type="journal article" date="2020" name="mSystems">
        <title>Genome- and Community-Level Interaction Insights into Carbon Utilization and Element Cycling Functions of Hydrothermarchaeota in Hydrothermal Sediment.</title>
        <authorList>
            <person name="Zhou Z."/>
            <person name="Liu Y."/>
            <person name="Xu W."/>
            <person name="Pan J."/>
            <person name="Luo Z.H."/>
            <person name="Li M."/>
        </authorList>
    </citation>
    <scope>NUCLEOTIDE SEQUENCE [LARGE SCALE GENOMIC DNA]</scope>
    <source>
        <strain evidence="3">HyVt-507</strain>
    </source>
</reference>
<name>A0A7C3G9G1_9BACT</name>
<dbReference type="InterPro" id="IPR015943">
    <property type="entry name" value="WD40/YVTN_repeat-like_dom_sf"/>
</dbReference>
<proteinExistence type="predicted"/>
<dbReference type="EMBL" id="DRNH01000251">
    <property type="protein sequence ID" value="HFB54014.1"/>
    <property type="molecule type" value="Genomic_DNA"/>
</dbReference>
<dbReference type="AlphaFoldDB" id="A0A7C3G9G1"/>
<keyword evidence="1" id="KW-0853">WD repeat</keyword>
<dbReference type="InterPro" id="IPR011047">
    <property type="entry name" value="Quinoprotein_ADH-like_sf"/>
</dbReference>